<keyword evidence="6" id="KW-0997">Cell inner membrane</keyword>
<dbReference type="InterPro" id="IPR010055">
    <property type="entry name" value="T2SS_protein-GspJ"/>
</dbReference>
<evidence type="ECO:0000256" key="9">
    <source>
        <dbReference type="ARBA" id="ARBA00023136"/>
    </source>
</evidence>
<sequence>MTKPQAGFTLLELVIAIAIFAMLGTGCWRLFDAVVRVERSSSAHEQELRSLQRAVAVIERDVLHVRTSAKFPGLTLYPDQLNLRRGNWRNPLDQPRSELQEISYRLENGVLWRYSQGLGLPLLQKQKILGDVRDLSWRLFDANAGWRSEWPVGKAAPKAPPKALEIQFSAGRMEQIRRVFLLPEGE</sequence>
<dbReference type="NCBIfam" id="TIGR02532">
    <property type="entry name" value="IV_pilin_GFxxxE"/>
    <property type="match status" value="1"/>
</dbReference>
<feature type="coiled-coil region" evidence="10">
    <location>
        <begin position="34"/>
        <end position="61"/>
    </location>
</feature>
<evidence type="ECO:0000256" key="11">
    <source>
        <dbReference type="SAM" id="Phobius"/>
    </source>
</evidence>
<reference evidence="13 14" key="1">
    <citation type="submission" date="2016-11" db="EMBL/GenBank/DDBJ databases">
        <title>Draft genome of Pseudomonas versuta A4R1.12.</title>
        <authorList>
            <person name="See-Too W.-S."/>
        </authorList>
    </citation>
    <scope>NUCLEOTIDE SEQUENCE [LARGE SCALE GENOMIC DNA]</scope>
    <source>
        <strain evidence="13 14">A4R1.12</strain>
    </source>
</reference>
<protein>
    <recommendedName>
        <fullName evidence="3">Type II secretion system protein J</fullName>
    </recommendedName>
</protein>
<dbReference type="Gene3D" id="3.10.610.10">
    <property type="entry name" value="GSPII I/J protein-like"/>
    <property type="match status" value="1"/>
</dbReference>
<keyword evidence="4" id="KW-1003">Cell membrane</keyword>
<keyword evidence="5" id="KW-0488">Methylation</keyword>
<evidence type="ECO:0000256" key="2">
    <source>
        <dbReference type="ARBA" id="ARBA00011084"/>
    </source>
</evidence>
<dbReference type="SUPFAM" id="SSF54523">
    <property type="entry name" value="Pili subunits"/>
    <property type="match status" value="1"/>
</dbReference>
<dbReference type="InterPro" id="IPR051621">
    <property type="entry name" value="T2SS_protein_J"/>
</dbReference>
<dbReference type="Proteomes" id="UP000185990">
    <property type="component" value="Unassembled WGS sequence"/>
</dbReference>
<dbReference type="KEGG" id="ppsy:AOC04_18570"/>
<dbReference type="Pfam" id="PF07963">
    <property type="entry name" value="N_methyl"/>
    <property type="match status" value="1"/>
</dbReference>
<dbReference type="InterPro" id="IPR045584">
    <property type="entry name" value="Pilin-like"/>
</dbReference>
<evidence type="ECO:0000256" key="1">
    <source>
        <dbReference type="ARBA" id="ARBA00004377"/>
    </source>
</evidence>
<dbReference type="PANTHER" id="PTHR39583:SF2">
    <property type="entry name" value="TYPE II SECRETION SYSTEM PROTEIN J"/>
    <property type="match status" value="1"/>
</dbReference>
<dbReference type="GO" id="GO:0005886">
    <property type="term" value="C:plasma membrane"/>
    <property type="evidence" value="ECO:0007669"/>
    <property type="project" value="UniProtKB-SubCell"/>
</dbReference>
<dbReference type="PANTHER" id="PTHR39583">
    <property type="entry name" value="TYPE II SECRETION SYSTEM PROTEIN J-RELATED"/>
    <property type="match status" value="1"/>
</dbReference>
<accession>A0A1Q4KHU5</accession>
<dbReference type="InterPro" id="IPR012902">
    <property type="entry name" value="N_methyl_site"/>
</dbReference>
<organism evidence="13 14">
    <name type="scientific">Pseudomonas versuta</name>
    <dbReference type="NCBI Taxonomy" id="1788301"/>
    <lineage>
        <taxon>Bacteria</taxon>
        <taxon>Pseudomonadati</taxon>
        <taxon>Pseudomonadota</taxon>
        <taxon>Gammaproteobacteria</taxon>
        <taxon>Pseudomonadales</taxon>
        <taxon>Pseudomonadaceae</taxon>
        <taxon>Pseudomonas</taxon>
    </lineage>
</organism>
<reference evidence="12 15" key="2">
    <citation type="submission" date="2016-11" db="EMBL/GenBank/DDBJ databases">
        <title>Draft genome of Pseudomonas versuta A4R1.5.</title>
        <authorList>
            <person name="See-Too W.-S."/>
        </authorList>
    </citation>
    <scope>NUCLEOTIDE SEQUENCE [LARGE SCALE GENOMIC DNA]</scope>
    <source>
        <strain evidence="12 15">A4R1.5</strain>
    </source>
</reference>
<keyword evidence="9 11" id="KW-0472">Membrane</keyword>
<keyword evidence="15" id="KW-1185">Reference proteome</keyword>
<evidence type="ECO:0000256" key="4">
    <source>
        <dbReference type="ARBA" id="ARBA00022475"/>
    </source>
</evidence>
<dbReference type="Proteomes" id="UP000186677">
    <property type="component" value="Unassembled WGS sequence"/>
</dbReference>
<comment type="subcellular location">
    <subcellularLocation>
        <location evidence="1">Cell inner membrane</location>
        <topology evidence="1">Single-pass membrane protein</topology>
    </subcellularLocation>
</comment>
<evidence type="ECO:0000256" key="6">
    <source>
        <dbReference type="ARBA" id="ARBA00022519"/>
    </source>
</evidence>
<evidence type="ECO:0000256" key="5">
    <source>
        <dbReference type="ARBA" id="ARBA00022481"/>
    </source>
</evidence>
<gene>
    <name evidence="12" type="ORF">BOH73_11530</name>
    <name evidence="13" type="ORF">BOH74_07980</name>
</gene>
<evidence type="ECO:0000313" key="14">
    <source>
        <dbReference type="Proteomes" id="UP000185990"/>
    </source>
</evidence>
<keyword evidence="8 11" id="KW-1133">Transmembrane helix</keyword>
<evidence type="ECO:0000313" key="13">
    <source>
        <dbReference type="EMBL" id="OKA25562.1"/>
    </source>
</evidence>
<name>A0A0M4QSG2_9PSED</name>
<dbReference type="PROSITE" id="PS51257">
    <property type="entry name" value="PROKAR_LIPOPROTEIN"/>
    <property type="match status" value="1"/>
</dbReference>
<accession>A0A0M4QSG2</accession>
<dbReference type="EMBL" id="MPJC01000006">
    <property type="protein sequence ID" value="OKA20991.1"/>
    <property type="molecule type" value="Genomic_DNA"/>
</dbReference>
<dbReference type="NCBIfam" id="TIGR01711">
    <property type="entry name" value="gspJ"/>
    <property type="match status" value="1"/>
</dbReference>
<evidence type="ECO:0000256" key="7">
    <source>
        <dbReference type="ARBA" id="ARBA00022692"/>
    </source>
</evidence>
<dbReference type="EMBL" id="MPJD01000016">
    <property type="protein sequence ID" value="OKA25562.1"/>
    <property type="molecule type" value="Genomic_DNA"/>
</dbReference>
<feature type="transmembrane region" description="Helical" evidence="11">
    <location>
        <begin position="6"/>
        <end position="31"/>
    </location>
</feature>
<comment type="similarity">
    <text evidence="2">Belongs to the GSP J family.</text>
</comment>
<dbReference type="Gene3D" id="2.10.70.20">
    <property type="entry name" value="gspk-gspi-gspj complex like domains"/>
    <property type="match status" value="1"/>
</dbReference>
<evidence type="ECO:0000313" key="12">
    <source>
        <dbReference type="EMBL" id="OKA20991.1"/>
    </source>
</evidence>
<dbReference type="RefSeq" id="WP_060695945.1">
    <property type="nucleotide sequence ID" value="NZ_CP012676.1"/>
</dbReference>
<evidence type="ECO:0000256" key="3">
    <source>
        <dbReference type="ARBA" id="ARBA00021539"/>
    </source>
</evidence>
<dbReference type="GO" id="GO:0015627">
    <property type="term" value="C:type II protein secretion system complex"/>
    <property type="evidence" value="ECO:0007669"/>
    <property type="project" value="InterPro"/>
</dbReference>
<dbReference type="GO" id="GO:0015628">
    <property type="term" value="P:protein secretion by the type II secretion system"/>
    <property type="evidence" value="ECO:0007669"/>
    <property type="project" value="InterPro"/>
</dbReference>
<dbReference type="AlphaFoldDB" id="A0A0M4QSG2"/>
<dbReference type="OrthoDB" id="9794345at2"/>
<proteinExistence type="inferred from homology"/>
<dbReference type="Pfam" id="PF11612">
    <property type="entry name" value="T2SSJ"/>
    <property type="match status" value="1"/>
</dbReference>
<evidence type="ECO:0000256" key="8">
    <source>
        <dbReference type="ARBA" id="ARBA00022989"/>
    </source>
</evidence>
<keyword evidence="7 11" id="KW-0812">Transmembrane</keyword>
<evidence type="ECO:0000256" key="10">
    <source>
        <dbReference type="SAM" id="Coils"/>
    </source>
</evidence>
<keyword evidence="10" id="KW-0175">Coiled coil</keyword>
<comment type="caution">
    <text evidence="13">The sequence shown here is derived from an EMBL/GenBank/DDBJ whole genome shotgun (WGS) entry which is preliminary data.</text>
</comment>
<evidence type="ECO:0000313" key="15">
    <source>
        <dbReference type="Proteomes" id="UP000186677"/>
    </source>
</evidence>